<gene>
    <name evidence="2" type="ORF">B1B05_13940</name>
    <name evidence="3" type="ORF">SAMN05443094_1073</name>
</gene>
<evidence type="ECO:0000313" key="5">
    <source>
        <dbReference type="Proteomes" id="UP000215545"/>
    </source>
</evidence>
<evidence type="ECO:0000259" key="1">
    <source>
        <dbReference type="Pfam" id="PF03466"/>
    </source>
</evidence>
<sequence length="77" mass="8525">MIKTMTVSQVEVTKRFIEAGLGVSYLPLSMVAEEAAAKKLRIYSSEIADSVTSTTYLIEKGSADEARAFKQFLFDQL</sequence>
<evidence type="ECO:0000313" key="2">
    <source>
        <dbReference type="EMBL" id="OXS75635.1"/>
    </source>
</evidence>
<dbReference type="EMBL" id="FTLX01000007">
    <property type="protein sequence ID" value="SIR31910.1"/>
    <property type="molecule type" value="Genomic_DNA"/>
</dbReference>
<reference evidence="5" key="2">
    <citation type="submission" date="2017-03" db="EMBL/GenBank/DDBJ databases">
        <title>Bacillus sp. V-88(T) DSM27956, whole genome shotgun sequencing project.</title>
        <authorList>
            <person name="Dastager S.G."/>
            <person name="Neurgaonkar P.S."/>
            <person name="Dharne M.S."/>
        </authorList>
    </citation>
    <scope>NUCLEOTIDE SEQUENCE [LARGE SCALE GENOMIC DNA]</scope>
    <source>
        <strain evidence="5">DSM 25145</strain>
    </source>
</reference>
<feature type="domain" description="LysR substrate-binding" evidence="1">
    <location>
        <begin position="4"/>
        <end position="73"/>
    </location>
</feature>
<dbReference type="Proteomes" id="UP000215545">
    <property type="component" value="Unassembled WGS sequence"/>
</dbReference>
<keyword evidence="5" id="KW-1185">Reference proteome</keyword>
<reference evidence="3 4" key="1">
    <citation type="submission" date="2017-01" db="EMBL/GenBank/DDBJ databases">
        <authorList>
            <person name="Mah S.A."/>
            <person name="Swanson W.J."/>
            <person name="Moy G.W."/>
            <person name="Vacquier V.D."/>
        </authorList>
    </citation>
    <scope>NUCLEOTIDE SEQUENCE [LARGE SCALE GENOMIC DNA]</scope>
    <source>
        <strain evidence="3 4">NIO-1016</strain>
    </source>
</reference>
<name>A0A1N6ZYJ2_9BACI</name>
<dbReference type="Pfam" id="PF03466">
    <property type="entry name" value="LysR_substrate"/>
    <property type="match status" value="1"/>
</dbReference>
<reference evidence="2" key="3">
    <citation type="submission" date="2017-03" db="EMBL/GenBank/DDBJ databases">
        <authorList>
            <person name="Dastager S.G."/>
            <person name="Neurgaonkar P.S."/>
            <person name="Dharne M.S."/>
        </authorList>
    </citation>
    <scope>NUCLEOTIDE SEQUENCE</scope>
    <source>
        <strain evidence="2">DSM 25145</strain>
    </source>
</reference>
<protein>
    <submittedName>
        <fullName evidence="3">LysR substrate binding domain-containing protein</fullName>
    </submittedName>
</protein>
<dbReference type="AlphaFoldDB" id="A0A1N6ZYJ2"/>
<accession>A0A1N6ZYJ2</accession>
<dbReference type="InterPro" id="IPR005119">
    <property type="entry name" value="LysR_subst-bd"/>
</dbReference>
<proteinExistence type="predicted"/>
<dbReference type="Proteomes" id="UP000186385">
    <property type="component" value="Unassembled WGS sequence"/>
</dbReference>
<organism evidence="3 4">
    <name type="scientific">Domibacillus enclensis</name>
    <dbReference type="NCBI Taxonomy" id="1017273"/>
    <lineage>
        <taxon>Bacteria</taxon>
        <taxon>Bacillati</taxon>
        <taxon>Bacillota</taxon>
        <taxon>Bacilli</taxon>
        <taxon>Bacillales</taxon>
        <taxon>Bacillaceae</taxon>
        <taxon>Domibacillus</taxon>
    </lineage>
</organism>
<evidence type="ECO:0000313" key="4">
    <source>
        <dbReference type="Proteomes" id="UP000186385"/>
    </source>
</evidence>
<dbReference type="SUPFAM" id="SSF53850">
    <property type="entry name" value="Periplasmic binding protein-like II"/>
    <property type="match status" value="1"/>
</dbReference>
<dbReference type="OrthoDB" id="9803735at2"/>
<dbReference type="STRING" id="1017273.SAMN05443094_1073"/>
<dbReference type="EMBL" id="MWSK01000007">
    <property type="protein sequence ID" value="OXS75635.1"/>
    <property type="molecule type" value="Genomic_DNA"/>
</dbReference>
<evidence type="ECO:0000313" key="3">
    <source>
        <dbReference type="EMBL" id="SIR31910.1"/>
    </source>
</evidence>
<dbReference type="Gene3D" id="3.40.190.290">
    <property type="match status" value="1"/>
</dbReference>